<evidence type="ECO:0000313" key="2">
    <source>
        <dbReference type="EMBL" id="OGE74324.1"/>
    </source>
</evidence>
<dbReference type="InterPro" id="IPR002105">
    <property type="entry name" value="Dockerin_1_rpt"/>
</dbReference>
<dbReference type="Pfam" id="PF00404">
    <property type="entry name" value="Dockerin_1"/>
    <property type="match status" value="1"/>
</dbReference>
<dbReference type="Pfam" id="PF13229">
    <property type="entry name" value="Beta_helix"/>
    <property type="match status" value="1"/>
</dbReference>
<dbReference type="Gene3D" id="2.160.20.10">
    <property type="entry name" value="Single-stranded right-handed beta-helix, Pectin lyase-like"/>
    <property type="match status" value="2"/>
</dbReference>
<dbReference type="SUPFAM" id="SSF63446">
    <property type="entry name" value="Type I dockerin domain"/>
    <property type="match status" value="1"/>
</dbReference>
<dbReference type="AlphaFoldDB" id="A0A1F5N9Q0"/>
<dbReference type="InterPro" id="IPR012334">
    <property type="entry name" value="Pectin_lyas_fold"/>
</dbReference>
<name>A0A1F5N9Q0_9BACT</name>
<dbReference type="InterPro" id="IPR016134">
    <property type="entry name" value="Dockerin_dom"/>
</dbReference>
<dbReference type="InterPro" id="IPR036439">
    <property type="entry name" value="Dockerin_dom_sf"/>
</dbReference>
<dbReference type="STRING" id="1817821.A2717_02155"/>
<dbReference type="InterPro" id="IPR011050">
    <property type="entry name" value="Pectin_lyase_fold/virulence"/>
</dbReference>
<dbReference type="PROSITE" id="PS51766">
    <property type="entry name" value="DOCKERIN"/>
    <property type="match status" value="1"/>
</dbReference>
<reference evidence="2 3" key="1">
    <citation type="journal article" date="2016" name="Nat. Commun.">
        <title>Thousands of microbial genomes shed light on interconnected biogeochemical processes in an aquifer system.</title>
        <authorList>
            <person name="Anantharaman K."/>
            <person name="Brown C.T."/>
            <person name="Hug L.A."/>
            <person name="Sharon I."/>
            <person name="Castelle C.J."/>
            <person name="Probst A.J."/>
            <person name="Thomas B.C."/>
            <person name="Singh A."/>
            <person name="Wilkins M.J."/>
            <person name="Karaoz U."/>
            <person name="Brodie E.L."/>
            <person name="Williams K.H."/>
            <person name="Hubbard S.S."/>
            <person name="Banfield J.F."/>
        </authorList>
    </citation>
    <scope>NUCLEOTIDE SEQUENCE [LARGE SCALE GENOMIC DNA]</scope>
</reference>
<dbReference type="SMART" id="SM00710">
    <property type="entry name" value="PbH1"/>
    <property type="match status" value="6"/>
</dbReference>
<dbReference type="InterPro" id="IPR006626">
    <property type="entry name" value="PbH1"/>
</dbReference>
<dbReference type="GO" id="GO:0000272">
    <property type="term" value="P:polysaccharide catabolic process"/>
    <property type="evidence" value="ECO:0007669"/>
    <property type="project" value="InterPro"/>
</dbReference>
<dbReference type="InterPro" id="IPR039448">
    <property type="entry name" value="Beta_helix"/>
</dbReference>
<dbReference type="GO" id="GO:0004553">
    <property type="term" value="F:hydrolase activity, hydrolyzing O-glycosyl compounds"/>
    <property type="evidence" value="ECO:0007669"/>
    <property type="project" value="InterPro"/>
</dbReference>
<comment type="caution">
    <text evidence="2">The sequence shown here is derived from an EMBL/GenBank/DDBJ whole genome shotgun (WGS) entry which is preliminary data.</text>
</comment>
<dbReference type="EMBL" id="MFEH01000001">
    <property type="protein sequence ID" value="OGE74324.1"/>
    <property type="molecule type" value="Genomic_DNA"/>
</dbReference>
<organism evidence="2 3">
    <name type="scientific">Candidatus Doudnabacteria bacterium RIFCSPHIGHO2_01_FULL_41_86</name>
    <dbReference type="NCBI Taxonomy" id="1817821"/>
    <lineage>
        <taxon>Bacteria</taxon>
        <taxon>Candidatus Doudnaibacteriota</taxon>
    </lineage>
</organism>
<dbReference type="Proteomes" id="UP000177610">
    <property type="component" value="Unassembled WGS sequence"/>
</dbReference>
<accession>A0A1F5N9Q0</accession>
<dbReference type="Gene3D" id="1.10.1330.10">
    <property type="entry name" value="Dockerin domain"/>
    <property type="match status" value="1"/>
</dbReference>
<feature type="domain" description="Dockerin" evidence="1">
    <location>
        <begin position="483"/>
        <end position="539"/>
    </location>
</feature>
<sequence>MVKLNQNLKYLVPLVIFLTVLSLNQALAITESSLYIPFYSRLESQFSIAKIYYVATNEPGASNDNNGLYPTYQGGNNGPFKDLNTENIRNLLSGNQGVKMVLRQGTYYIAALGDLSPSGNSGITLNGSGDEFHPVILTSYPGETAILDGGENLPWDQIHRIATGQESYQIRIRQLIDVLGQNNIVENLTIRYGFRHNIQIAGRSSIIRNNTLIGVYEDSIKILSSANNVYIYNNNVYGFGSQGVDYFGGDNIIIEKNDFHDPGLDPTTDQIEANAITSKGGVNGLLIRNNQIHDFDTNLTPAIGLGSGSSAPSFHERDQFGNYLPSASNVLVVDNTIYNYRGPAFLFVSCDTCGVEGNKIYNTLGLSLIGYPQPELYFESPADQLPPSRNININNNQFAGNNGNLSSVCSSRNSIIVGMTCYVYSVATTIELNGFVSSNNTYYTDTPPNFVYLSNSSSHQQFILSVNTDSSSQIRPRNEFISPTVLVGDLNNDLIVNSIDYSILNSDWFTSNSRSDLNSDGLVNAIDYSLLNANWFKTY</sequence>
<evidence type="ECO:0000259" key="1">
    <source>
        <dbReference type="PROSITE" id="PS51766"/>
    </source>
</evidence>
<evidence type="ECO:0000313" key="3">
    <source>
        <dbReference type="Proteomes" id="UP000177610"/>
    </source>
</evidence>
<gene>
    <name evidence="2" type="ORF">A2717_02155</name>
</gene>
<dbReference type="SUPFAM" id="SSF51126">
    <property type="entry name" value="Pectin lyase-like"/>
    <property type="match status" value="1"/>
</dbReference>
<proteinExistence type="predicted"/>
<protein>
    <recommendedName>
        <fullName evidence="1">Dockerin domain-containing protein</fullName>
    </recommendedName>
</protein>